<dbReference type="PANTHER" id="PTHR33619:SF3">
    <property type="entry name" value="POLYSACCHARIDE EXPORT PROTEIN GFCE-RELATED"/>
    <property type="match status" value="1"/>
</dbReference>
<dbReference type="PROSITE" id="PS51257">
    <property type="entry name" value="PROKAR_LIPOPROTEIN"/>
    <property type="match status" value="1"/>
</dbReference>
<evidence type="ECO:0000256" key="3">
    <source>
        <dbReference type="SAM" id="Phobius"/>
    </source>
</evidence>
<reference evidence="6 7" key="1">
    <citation type="journal article" date="2008" name="Proc. Natl. Acad. Sci. U.S.A.">
        <title>The genome of Cyanothece 51142, a unicellular diazotrophic cyanobacterium important in the marine nitrogen cycle.</title>
        <authorList>
            <person name="Welsh E.A."/>
            <person name="Liberton M."/>
            <person name="Stoeckel J."/>
            <person name="Loh T."/>
            <person name="Elvitigala T."/>
            <person name="Wang C."/>
            <person name="Wollam A."/>
            <person name="Fulton R.S."/>
            <person name="Clifton S.W."/>
            <person name="Jacobs J.M."/>
            <person name="Aurora R."/>
            <person name="Ghosh B.K."/>
            <person name="Sherman L.A."/>
            <person name="Smith R.D."/>
            <person name="Wilson R.K."/>
            <person name="Pakrasi H.B."/>
        </authorList>
    </citation>
    <scope>NUCLEOTIDE SEQUENCE [LARGE SCALE GENOMIC DNA]</scope>
    <source>
        <strain evidence="7">ATCC 51142 / BH68</strain>
    </source>
</reference>
<keyword evidence="3" id="KW-0812">Transmembrane</keyword>
<feature type="domain" description="Polysaccharide export protein N-terminal" evidence="4">
    <location>
        <begin position="102"/>
        <end position="166"/>
    </location>
</feature>
<dbReference type="Proteomes" id="UP000001203">
    <property type="component" value="Chromosome circular"/>
</dbReference>
<dbReference type="HOGENOM" id="CLU_022181_2_0_3"/>
<evidence type="ECO:0000313" key="6">
    <source>
        <dbReference type="EMBL" id="ACB53536.1"/>
    </source>
</evidence>
<evidence type="ECO:0000256" key="2">
    <source>
        <dbReference type="SAM" id="MobiDB-lite"/>
    </source>
</evidence>
<feature type="domain" description="Soluble ligand binding" evidence="5">
    <location>
        <begin position="182"/>
        <end position="231"/>
    </location>
</feature>
<evidence type="ECO:0000256" key="1">
    <source>
        <dbReference type="ARBA" id="ARBA00022729"/>
    </source>
</evidence>
<feature type="compositionally biased region" description="Low complexity" evidence="2">
    <location>
        <begin position="62"/>
        <end position="73"/>
    </location>
</feature>
<dbReference type="InterPro" id="IPR003715">
    <property type="entry name" value="Poly_export_N"/>
</dbReference>
<dbReference type="PANTHER" id="PTHR33619">
    <property type="entry name" value="POLYSACCHARIDE EXPORT PROTEIN GFCE-RELATED"/>
    <property type="match status" value="1"/>
</dbReference>
<evidence type="ECO:0000313" key="7">
    <source>
        <dbReference type="Proteomes" id="UP000001203"/>
    </source>
</evidence>
<feature type="region of interest" description="Disordered" evidence="2">
    <location>
        <begin position="62"/>
        <end position="89"/>
    </location>
</feature>
<dbReference type="EMBL" id="CP000806">
    <property type="protein sequence ID" value="ACB53536.1"/>
    <property type="molecule type" value="Genomic_DNA"/>
</dbReference>
<proteinExistence type="predicted"/>
<gene>
    <name evidence="6" type="ordered locus">cce_4188</name>
</gene>
<evidence type="ECO:0000259" key="4">
    <source>
        <dbReference type="Pfam" id="PF02563"/>
    </source>
</evidence>
<accession>B1WRU5</accession>
<keyword evidence="7" id="KW-1185">Reference proteome</keyword>
<dbReference type="InterPro" id="IPR019554">
    <property type="entry name" value="Soluble_ligand-bd"/>
</dbReference>
<dbReference type="eggNOG" id="COG1596">
    <property type="taxonomic scope" value="Bacteria"/>
</dbReference>
<dbReference type="KEGG" id="cyt:cce_4188"/>
<dbReference type="Gene3D" id="3.10.560.10">
    <property type="entry name" value="Outer membrane lipoprotein wza domain like"/>
    <property type="match status" value="1"/>
</dbReference>
<keyword evidence="3" id="KW-0472">Membrane</keyword>
<dbReference type="InterPro" id="IPR049712">
    <property type="entry name" value="Poly_export"/>
</dbReference>
<protein>
    <submittedName>
        <fullName evidence="6">Uncharacterized protein</fullName>
    </submittedName>
</protein>
<dbReference type="Gene3D" id="3.30.1950.10">
    <property type="entry name" value="wza like domain"/>
    <property type="match status" value="1"/>
</dbReference>
<organism evidence="6 7">
    <name type="scientific">Crocosphaera subtropica (strain ATCC 51142 / BH68)</name>
    <name type="common">Cyanothece sp. (strain ATCC 51142)</name>
    <dbReference type="NCBI Taxonomy" id="43989"/>
    <lineage>
        <taxon>Bacteria</taxon>
        <taxon>Bacillati</taxon>
        <taxon>Cyanobacteriota</taxon>
        <taxon>Cyanophyceae</taxon>
        <taxon>Oscillatoriophycideae</taxon>
        <taxon>Chroococcales</taxon>
        <taxon>Aphanothecaceae</taxon>
        <taxon>Crocosphaera</taxon>
        <taxon>Crocosphaera subtropica</taxon>
    </lineage>
</organism>
<sequence length="420" mass="46047">MCGVRKTMVNRQKGSQQARKTILRLPLFASIFYSCSQGLLGWSLIQGLLTPASIAQDVQQQPLEPVEVQESPPTTFRDEDIPPGTKRPPLFDVRTSEQFNLYRLAIGDAISVTVLDFDEFSFVGAIDPEGKIRVPFLGQISIVGLTLDEVETKVAYELGQRYLQEPPEVIAVLSGPRPVQLTILGEVSRPGYYFFAPGITLNNVITGVGGSTPEADLRSIIVRRPLVDGTVLEERVDLYSPLIEGTRLPSFRLQGGDTIIVSKLDAGQKDYDRTLISKTNLAQPTIIVRVLVPTAPIGLAVRNITLPNGSTFVDAVAALPPSIPLITKEEVTLLRFDPEQGKVVTQGLNPIKTVENLDVTQYVTLQNEDVIVVSRTLLGKVLAAFRVITQPIRDLLGFSNFIIGLPNRNFDGGGNNNFRF</sequence>
<keyword evidence="1" id="KW-0732">Signal</keyword>
<dbReference type="STRING" id="43989.cce_4188"/>
<name>B1WRU5_CROS5</name>
<evidence type="ECO:0000259" key="5">
    <source>
        <dbReference type="Pfam" id="PF10531"/>
    </source>
</evidence>
<keyword evidence="3" id="KW-1133">Transmembrane helix</keyword>
<dbReference type="Pfam" id="PF02563">
    <property type="entry name" value="Poly_export"/>
    <property type="match status" value="1"/>
</dbReference>
<feature type="transmembrane region" description="Helical" evidence="3">
    <location>
        <begin position="21"/>
        <end position="45"/>
    </location>
</feature>
<dbReference type="AlphaFoldDB" id="B1WRU5"/>
<dbReference type="Pfam" id="PF10531">
    <property type="entry name" value="SLBB"/>
    <property type="match status" value="1"/>
</dbReference>
<dbReference type="GO" id="GO:0015159">
    <property type="term" value="F:polysaccharide transmembrane transporter activity"/>
    <property type="evidence" value="ECO:0007669"/>
    <property type="project" value="InterPro"/>
</dbReference>